<evidence type="ECO:0000256" key="2">
    <source>
        <dbReference type="ARBA" id="ARBA00004644"/>
    </source>
</evidence>
<dbReference type="PANTHER" id="PTHR31937:SF2">
    <property type="entry name" value="TRANSMEMBRANE PROTEIN 163"/>
    <property type="match status" value="1"/>
</dbReference>
<feature type="transmembrane region" description="Helical" evidence="11">
    <location>
        <begin position="216"/>
        <end position="234"/>
    </location>
</feature>
<evidence type="ECO:0000256" key="4">
    <source>
        <dbReference type="ARBA" id="ARBA00022692"/>
    </source>
</evidence>
<feature type="transmembrane region" description="Helical" evidence="11">
    <location>
        <begin position="48"/>
        <end position="74"/>
    </location>
</feature>
<evidence type="ECO:0000256" key="10">
    <source>
        <dbReference type="ARBA" id="ARBA00023329"/>
    </source>
</evidence>
<evidence type="ECO:0000256" key="3">
    <source>
        <dbReference type="ARBA" id="ARBA00008731"/>
    </source>
</evidence>
<evidence type="ECO:0000256" key="9">
    <source>
        <dbReference type="ARBA" id="ARBA00023136"/>
    </source>
</evidence>
<evidence type="ECO:0000256" key="5">
    <source>
        <dbReference type="ARBA" id="ARBA00022753"/>
    </source>
</evidence>
<comment type="subcellular location">
    <subcellularLocation>
        <location evidence="2">Cytoplasmic vesicle</location>
        <location evidence="2">Secretory vesicle</location>
        <location evidence="2">Synaptic vesicle membrane</location>
        <topology evidence="2">Multi-pass membrane protein</topology>
    </subcellularLocation>
    <subcellularLocation>
        <location evidence="1">Early endosome membrane</location>
    </subcellularLocation>
</comment>
<evidence type="ECO:0000313" key="14">
    <source>
        <dbReference type="Proteomes" id="UP001054837"/>
    </source>
</evidence>
<keyword evidence="5" id="KW-0967">Endosome</keyword>
<keyword evidence="4 11" id="KW-0812">Transmembrane</keyword>
<dbReference type="Pfam" id="PF01545">
    <property type="entry name" value="Cation_efflux"/>
    <property type="match status" value="1"/>
</dbReference>
<evidence type="ECO:0000256" key="7">
    <source>
        <dbReference type="ARBA" id="ARBA00022989"/>
    </source>
</evidence>
<sequence>MATEGRGKRQSICYKYNVAQSSISEGVSVTLKEMSMQMADDAERLRMYALLTCIITVVFDIFLGIAAFVCAAATDSSAGYAFALDCLLDVIAATLVIWRFYGSASTYSDFKENVACICLGILFCLSSIAIVSKSAHDLVSHHVPQQLVYVFILAAVGGVMNSVLGCVKYMLGKKMNSQSLILEAINTSLSAVLAMMLAVSDILYFYHPSAWTIDPITSLVVAVILFLGGIKVLCRRKQSSETTPLLVGVAV</sequence>
<proteinExistence type="inferred from homology"/>
<dbReference type="AlphaFoldDB" id="A0AAV4R1F9"/>
<keyword evidence="8" id="KW-0770">Synapse</keyword>
<feature type="transmembrane region" description="Helical" evidence="11">
    <location>
        <begin position="179"/>
        <end position="204"/>
    </location>
</feature>
<keyword evidence="10" id="KW-0968">Cytoplasmic vesicle</keyword>
<dbReference type="InterPro" id="IPR027469">
    <property type="entry name" value="Cation_efflux_TMD_sf"/>
</dbReference>
<dbReference type="InterPro" id="IPR026765">
    <property type="entry name" value="Tmem163"/>
</dbReference>
<keyword evidence="9 11" id="KW-0472">Membrane</keyword>
<keyword evidence="7 11" id="KW-1133">Transmembrane helix</keyword>
<comment type="caution">
    <text evidence="13">The sequence shown here is derived from an EMBL/GenBank/DDBJ whole genome shotgun (WGS) entry which is preliminary data.</text>
</comment>
<dbReference type="PANTHER" id="PTHR31937">
    <property type="entry name" value="TRANSMEMBRANE PROTEIN 163"/>
    <property type="match status" value="1"/>
</dbReference>
<feature type="transmembrane region" description="Helical" evidence="11">
    <location>
        <begin position="147"/>
        <end position="167"/>
    </location>
</feature>
<organism evidence="13 14">
    <name type="scientific">Caerostris darwini</name>
    <dbReference type="NCBI Taxonomy" id="1538125"/>
    <lineage>
        <taxon>Eukaryota</taxon>
        <taxon>Metazoa</taxon>
        <taxon>Ecdysozoa</taxon>
        <taxon>Arthropoda</taxon>
        <taxon>Chelicerata</taxon>
        <taxon>Arachnida</taxon>
        <taxon>Araneae</taxon>
        <taxon>Araneomorphae</taxon>
        <taxon>Entelegynae</taxon>
        <taxon>Araneoidea</taxon>
        <taxon>Araneidae</taxon>
        <taxon>Caerostris</taxon>
    </lineage>
</organism>
<gene>
    <name evidence="13" type="primary">tmem163_1</name>
    <name evidence="13" type="ORF">CDAR_63701</name>
</gene>
<evidence type="ECO:0000256" key="11">
    <source>
        <dbReference type="SAM" id="Phobius"/>
    </source>
</evidence>
<dbReference type="GO" id="GO:0030672">
    <property type="term" value="C:synaptic vesicle membrane"/>
    <property type="evidence" value="ECO:0007669"/>
    <property type="project" value="UniProtKB-SubCell"/>
</dbReference>
<feature type="transmembrane region" description="Helical" evidence="11">
    <location>
        <begin position="80"/>
        <end position="101"/>
    </location>
</feature>
<dbReference type="InterPro" id="IPR058533">
    <property type="entry name" value="Cation_efflux_TM"/>
</dbReference>
<keyword evidence="6" id="KW-0862">Zinc</keyword>
<feature type="domain" description="Cation efflux protein transmembrane" evidence="12">
    <location>
        <begin position="54"/>
        <end position="232"/>
    </location>
</feature>
<dbReference type="GO" id="GO:0031901">
    <property type="term" value="C:early endosome membrane"/>
    <property type="evidence" value="ECO:0007669"/>
    <property type="project" value="UniProtKB-SubCell"/>
</dbReference>
<evidence type="ECO:0000259" key="12">
    <source>
        <dbReference type="Pfam" id="PF01545"/>
    </source>
</evidence>
<evidence type="ECO:0000313" key="13">
    <source>
        <dbReference type="EMBL" id="GIY14406.1"/>
    </source>
</evidence>
<protein>
    <submittedName>
        <fullName evidence="13">Transmembrane protein 163</fullName>
    </submittedName>
</protein>
<evidence type="ECO:0000256" key="1">
    <source>
        <dbReference type="ARBA" id="ARBA00004146"/>
    </source>
</evidence>
<dbReference type="SUPFAM" id="SSF161111">
    <property type="entry name" value="Cation efflux protein transmembrane domain-like"/>
    <property type="match status" value="1"/>
</dbReference>
<accession>A0AAV4R1F9</accession>
<dbReference type="GO" id="GO:0008324">
    <property type="term" value="F:monoatomic cation transmembrane transporter activity"/>
    <property type="evidence" value="ECO:0007669"/>
    <property type="project" value="InterPro"/>
</dbReference>
<feature type="transmembrane region" description="Helical" evidence="11">
    <location>
        <begin position="113"/>
        <end position="135"/>
    </location>
</feature>
<reference evidence="13 14" key="1">
    <citation type="submission" date="2021-06" db="EMBL/GenBank/DDBJ databases">
        <title>Caerostris darwini draft genome.</title>
        <authorList>
            <person name="Kono N."/>
            <person name="Arakawa K."/>
        </authorList>
    </citation>
    <scope>NUCLEOTIDE SEQUENCE [LARGE SCALE GENOMIC DNA]</scope>
</reference>
<dbReference type="EMBL" id="BPLQ01005362">
    <property type="protein sequence ID" value="GIY14406.1"/>
    <property type="molecule type" value="Genomic_DNA"/>
</dbReference>
<comment type="similarity">
    <text evidence="3">Belongs to the TMEM163 family.</text>
</comment>
<name>A0AAV4R1F9_9ARAC</name>
<keyword evidence="14" id="KW-1185">Reference proteome</keyword>
<dbReference type="Gene3D" id="1.20.1510.10">
    <property type="entry name" value="Cation efflux protein transmembrane domain"/>
    <property type="match status" value="1"/>
</dbReference>
<evidence type="ECO:0000256" key="6">
    <source>
        <dbReference type="ARBA" id="ARBA00022833"/>
    </source>
</evidence>
<evidence type="ECO:0000256" key="8">
    <source>
        <dbReference type="ARBA" id="ARBA00023018"/>
    </source>
</evidence>
<dbReference type="Proteomes" id="UP001054837">
    <property type="component" value="Unassembled WGS sequence"/>
</dbReference>